<keyword evidence="5 13" id="KW-0255">Endonuclease</keyword>
<dbReference type="AlphaFoldDB" id="D6SRF5"/>
<dbReference type="PANTHER" id="PTHR30194:SF3">
    <property type="entry name" value="CROSSOVER JUNCTION ENDODEOXYRIBONUCLEASE RUVC"/>
    <property type="match status" value="1"/>
</dbReference>
<dbReference type="InterPro" id="IPR036397">
    <property type="entry name" value="RNaseH_sf"/>
</dbReference>
<dbReference type="PANTHER" id="PTHR30194">
    <property type="entry name" value="CROSSOVER JUNCTION ENDODEOXYRIBONUCLEASE RUVC"/>
    <property type="match status" value="1"/>
</dbReference>
<dbReference type="PRINTS" id="PR00696">
    <property type="entry name" value="RSOLVASERUVC"/>
</dbReference>
<dbReference type="eggNOG" id="COG0817">
    <property type="taxonomic scope" value="Bacteria"/>
</dbReference>
<evidence type="ECO:0000256" key="13">
    <source>
        <dbReference type="HAMAP-Rule" id="MF_00034"/>
    </source>
</evidence>
<dbReference type="GO" id="GO:0048476">
    <property type="term" value="C:Holliday junction resolvase complex"/>
    <property type="evidence" value="ECO:0007669"/>
    <property type="project" value="UniProtKB-UniRule"/>
</dbReference>
<dbReference type="InterPro" id="IPR012337">
    <property type="entry name" value="RNaseH-like_sf"/>
</dbReference>
<dbReference type="NCBIfam" id="TIGR00228">
    <property type="entry name" value="ruvC"/>
    <property type="match status" value="1"/>
</dbReference>
<evidence type="ECO:0000256" key="9">
    <source>
        <dbReference type="ARBA" id="ARBA00023125"/>
    </source>
</evidence>
<evidence type="ECO:0000256" key="3">
    <source>
        <dbReference type="ARBA" id="ARBA00022722"/>
    </source>
</evidence>
<comment type="catalytic activity">
    <reaction evidence="12 13">
        <text>Endonucleolytic cleavage at a junction such as a reciprocal single-stranded crossover between two homologous DNA duplexes (Holliday junction).</text>
        <dbReference type="EC" id="3.1.21.10"/>
    </reaction>
</comment>
<dbReference type="GO" id="GO:0003677">
    <property type="term" value="F:DNA binding"/>
    <property type="evidence" value="ECO:0007669"/>
    <property type="project" value="UniProtKB-KW"/>
</dbReference>
<dbReference type="Gene3D" id="3.30.420.10">
    <property type="entry name" value="Ribonuclease H-like superfamily/Ribonuclease H"/>
    <property type="match status" value="1"/>
</dbReference>
<dbReference type="PROSITE" id="PS01321">
    <property type="entry name" value="RUVC"/>
    <property type="match status" value="1"/>
</dbReference>
<comment type="caution">
    <text evidence="15">The sequence shown here is derived from an EMBL/GenBank/DDBJ whole genome shotgun (WGS) entry which is preliminary data.</text>
</comment>
<keyword evidence="9 13" id="KW-0238">DNA-binding</keyword>
<feature type="binding site" evidence="13">
    <location>
        <position position="74"/>
    </location>
    <ligand>
        <name>Mg(2+)</name>
        <dbReference type="ChEBI" id="CHEBI:18420"/>
        <label>2</label>
    </ligand>
</feature>
<evidence type="ECO:0000256" key="11">
    <source>
        <dbReference type="ARBA" id="ARBA00023204"/>
    </source>
</evidence>
<keyword evidence="7 13" id="KW-0378">Hydrolase</keyword>
<evidence type="ECO:0000256" key="4">
    <source>
        <dbReference type="ARBA" id="ARBA00022723"/>
    </source>
</evidence>
<dbReference type="EMBL" id="ACJN02000003">
    <property type="protein sequence ID" value="EFI33271.1"/>
    <property type="molecule type" value="Genomic_DNA"/>
</dbReference>
<reference evidence="15" key="1">
    <citation type="submission" date="2010-05" db="EMBL/GenBank/DDBJ databases">
        <title>The draft genome of Desulfonatronospira thiodismutans ASO3-1.</title>
        <authorList>
            <consortium name="US DOE Joint Genome Institute (JGI-PGF)"/>
            <person name="Lucas S."/>
            <person name="Copeland A."/>
            <person name="Lapidus A."/>
            <person name="Cheng J.-F."/>
            <person name="Bruce D."/>
            <person name="Goodwin L."/>
            <person name="Pitluck S."/>
            <person name="Chertkov O."/>
            <person name="Brettin T."/>
            <person name="Detter J.C."/>
            <person name="Han C."/>
            <person name="Land M.L."/>
            <person name="Hauser L."/>
            <person name="Kyrpides N."/>
            <person name="Mikhailova N."/>
            <person name="Muyzer G."/>
            <person name="Woyke T."/>
        </authorList>
    </citation>
    <scope>NUCLEOTIDE SEQUENCE [LARGE SCALE GENOMIC DNA]</scope>
    <source>
        <strain evidence="15">ASO3-1</strain>
    </source>
</reference>
<evidence type="ECO:0000256" key="8">
    <source>
        <dbReference type="ARBA" id="ARBA00022842"/>
    </source>
</evidence>
<keyword evidence="2 13" id="KW-0963">Cytoplasm</keyword>
<comment type="subunit">
    <text evidence="13">Homodimer which binds Holliday junction (HJ) DNA. The HJ becomes 2-fold symmetrical on binding to RuvC with unstacked arms; it has a different conformation from HJ DNA in complex with RuvA. In the full resolvosome a probable DNA-RuvA(4)-RuvB(12)-RuvC(2) complex forms which resolves the HJ.</text>
</comment>
<dbReference type="InterPro" id="IPR020563">
    <property type="entry name" value="X-over_junc_endoDNase_Mg_BS"/>
</dbReference>
<feature type="active site" evidence="13">
    <location>
        <position position="146"/>
    </location>
</feature>
<protein>
    <recommendedName>
        <fullName evidence="13 14">Crossover junction endodeoxyribonuclease RuvC</fullName>
        <ecNumber evidence="13 14">3.1.21.10</ecNumber>
    </recommendedName>
    <alternativeName>
        <fullName evidence="13">Holliday junction nuclease RuvC</fullName>
    </alternativeName>
    <alternativeName>
        <fullName evidence="13">Holliday junction resolvase RuvC</fullName>
    </alternativeName>
</protein>
<feature type="binding site" evidence="13">
    <location>
        <position position="146"/>
    </location>
    <ligand>
        <name>Mg(2+)</name>
        <dbReference type="ChEBI" id="CHEBI:18420"/>
        <label>1</label>
    </ligand>
</feature>
<evidence type="ECO:0000313" key="16">
    <source>
        <dbReference type="Proteomes" id="UP000005496"/>
    </source>
</evidence>
<feature type="active site" evidence="13">
    <location>
        <position position="74"/>
    </location>
</feature>
<comment type="subcellular location">
    <subcellularLocation>
        <location evidence="13">Cytoplasm</location>
    </subcellularLocation>
</comment>
<evidence type="ECO:0000313" key="15">
    <source>
        <dbReference type="EMBL" id="EFI33271.1"/>
    </source>
</evidence>
<dbReference type="RefSeq" id="WP_008870629.1">
    <property type="nucleotide sequence ID" value="NZ_ACJN02000003.1"/>
</dbReference>
<keyword evidence="4 13" id="KW-0479">Metal-binding</keyword>
<dbReference type="EC" id="3.1.21.10" evidence="13 14"/>
<comment type="function">
    <text evidence="13">The RuvA-RuvB-RuvC complex processes Holliday junction (HJ) DNA during genetic recombination and DNA repair. Endonuclease that resolves HJ intermediates. Cleaves cruciform DNA by making single-stranded nicks across the HJ at symmetrical positions within the homologous arms, yielding a 5'-phosphate and a 3'-hydroxyl group; requires a central core of homology in the junction. The consensus cleavage sequence is 5'-(A/T)TT(C/G)-3'. Cleavage occurs on the 3'-side of the TT dinucleotide at the point of strand exchange. HJ branch migration catalyzed by RuvA-RuvB allows RuvC to scan DNA until it finds its consensus sequence, where it cleaves and resolves the cruciform DNA.</text>
</comment>
<accession>D6SRF5</accession>
<gene>
    <name evidence="13" type="primary">ruvC</name>
    <name evidence="15" type="ORF">Dthio_PD0597</name>
</gene>
<keyword evidence="8 13" id="KW-0460">Magnesium</keyword>
<name>D6SRF5_9BACT</name>
<evidence type="ECO:0000256" key="2">
    <source>
        <dbReference type="ARBA" id="ARBA00022490"/>
    </source>
</evidence>
<evidence type="ECO:0000256" key="5">
    <source>
        <dbReference type="ARBA" id="ARBA00022759"/>
    </source>
</evidence>
<dbReference type="GO" id="GO:0006310">
    <property type="term" value="P:DNA recombination"/>
    <property type="evidence" value="ECO:0007669"/>
    <property type="project" value="UniProtKB-UniRule"/>
</dbReference>
<dbReference type="GO" id="GO:0005737">
    <property type="term" value="C:cytoplasm"/>
    <property type="evidence" value="ECO:0007669"/>
    <property type="project" value="UniProtKB-SubCell"/>
</dbReference>
<evidence type="ECO:0000256" key="7">
    <source>
        <dbReference type="ARBA" id="ARBA00022801"/>
    </source>
</evidence>
<comment type="cofactor">
    <cofactor evidence="13">
        <name>Mg(2+)</name>
        <dbReference type="ChEBI" id="CHEBI:18420"/>
    </cofactor>
    <text evidence="13">Binds 2 Mg(2+) ion per subunit.</text>
</comment>
<evidence type="ECO:0000256" key="14">
    <source>
        <dbReference type="NCBIfam" id="TIGR00228"/>
    </source>
</evidence>
<dbReference type="Pfam" id="PF02075">
    <property type="entry name" value="RuvC"/>
    <property type="match status" value="1"/>
</dbReference>
<dbReference type="Proteomes" id="UP000005496">
    <property type="component" value="Unassembled WGS sequence"/>
</dbReference>
<sequence>MTSSSSGLVILGIDPGSRCTGYGVVRETSGCLELLGTGTIRTNGQDDLSTRLDTIFTRICSLIHEFSPDQAAVEEVFTSKNASSALKLGQARGAVIVACSHQKVPVYSYEPTLVKKSLVGGGRAGKEQVAFMVAQMLGCKPRWAQDASDALAVAIAHLNQRRAAGFGGFK</sequence>
<feature type="active site" evidence="13">
    <location>
        <position position="14"/>
    </location>
</feature>
<dbReference type="SUPFAM" id="SSF53098">
    <property type="entry name" value="Ribonuclease H-like"/>
    <property type="match status" value="1"/>
</dbReference>
<organism evidence="15 16">
    <name type="scientific">Desulfonatronospira thiodismutans ASO3-1</name>
    <dbReference type="NCBI Taxonomy" id="555779"/>
    <lineage>
        <taxon>Bacteria</taxon>
        <taxon>Pseudomonadati</taxon>
        <taxon>Thermodesulfobacteriota</taxon>
        <taxon>Desulfovibrionia</taxon>
        <taxon>Desulfovibrionales</taxon>
        <taxon>Desulfonatronovibrionaceae</taxon>
        <taxon>Desulfonatronospira</taxon>
    </lineage>
</organism>
<dbReference type="InterPro" id="IPR002176">
    <property type="entry name" value="X-over_junc_endoDNase_RuvC"/>
</dbReference>
<evidence type="ECO:0000256" key="12">
    <source>
        <dbReference type="ARBA" id="ARBA00029354"/>
    </source>
</evidence>
<dbReference type="HAMAP" id="MF_00034">
    <property type="entry name" value="RuvC"/>
    <property type="match status" value="1"/>
</dbReference>
<evidence type="ECO:0000256" key="10">
    <source>
        <dbReference type="ARBA" id="ARBA00023172"/>
    </source>
</evidence>
<dbReference type="OrthoDB" id="9805499at2"/>
<dbReference type="GO" id="GO:0008821">
    <property type="term" value="F:crossover junction DNA endonuclease activity"/>
    <property type="evidence" value="ECO:0007669"/>
    <property type="project" value="UniProtKB-UniRule"/>
</dbReference>
<evidence type="ECO:0000256" key="6">
    <source>
        <dbReference type="ARBA" id="ARBA00022763"/>
    </source>
</evidence>
<keyword evidence="10 13" id="KW-0233">DNA recombination</keyword>
<feature type="binding site" evidence="13">
    <location>
        <position position="14"/>
    </location>
    <ligand>
        <name>Mg(2+)</name>
        <dbReference type="ChEBI" id="CHEBI:18420"/>
        <label>1</label>
    </ligand>
</feature>
<dbReference type="GO" id="GO:0006281">
    <property type="term" value="P:DNA repair"/>
    <property type="evidence" value="ECO:0007669"/>
    <property type="project" value="UniProtKB-UniRule"/>
</dbReference>
<dbReference type="GO" id="GO:0000287">
    <property type="term" value="F:magnesium ion binding"/>
    <property type="evidence" value="ECO:0007669"/>
    <property type="project" value="UniProtKB-UniRule"/>
</dbReference>
<keyword evidence="16" id="KW-1185">Reference proteome</keyword>
<comment type="similarity">
    <text evidence="1 13">Belongs to the RuvC family.</text>
</comment>
<keyword evidence="11 13" id="KW-0234">DNA repair</keyword>
<keyword evidence="3 13" id="KW-0540">Nuclease</keyword>
<dbReference type="CDD" id="cd16962">
    <property type="entry name" value="RuvC"/>
    <property type="match status" value="1"/>
</dbReference>
<keyword evidence="6 13" id="KW-0227">DNA damage</keyword>
<proteinExistence type="inferred from homology"/>
<dbReference type="FunFam" id="3.30.420.10:FF:000002">
    <property type="entry name" value="Crossover junction endodeoxyribonuclease RuvC"/>
    <property type="match status" value="1"/>
</dbReference>
<evidence type="ECO:0000256" key="1">
    <source>
        <dbReference type="ARBA" id="ARBA00009518"/>
    </source>
</evidence>